<dbReference type="Proteomes" id="UP001358586">
    <property type="component" value="Chromosome 13"/>
</dbReference>
<gene>
    <name evidence="2" type="ORF">PVK06_046394</name>
</gene>
<name>A0ABR0MAE1_GOSAR</name>
<evidence type="ECO:0000313" key="2">
    <source>
        <dbReference type="EMBL" id="KAK5770244.1"/>
    </source>
</evidence>
<proteinExistence type="predicted"/>
<dbReference type="EMBL" id="JARKNE010000013">
    <property type="protein sequence ID" value="KAK5770244.1"/>
    <property type="molecule type" value="Genomic_DNA"/>
</dbReference>
<feature type="compositionally biased region" description="Basic and acidic residues" evidence="1">
    <location>
        <begin position="37"/>
        <end position="62"/>
    </location>
</feature>
<organism evidence="2 3">
    <name type="scientific">Gossypium arboreum</name>
    <name type="common">Tree cotton</name>
    <name type="synonym">Gossypium nanking</name>
    <dbReference type="NCBI Taxonomy" id="29729"/>
    <lineage>
        <taxon>Eukaryota</taxon>
        <taxon>Viridiplantae</taxon>
        <taxon>Streptophyta</taxon>
        <taxon>Embryophyta</taxon>
        <taxon>Tracheophyta</taxon>
        <taxon>Spermatophyta</taxon>
        <taxon>Magnoliopsida</taxon>
        <taxon>eudicotyledons</taxon>
        <taxon>Gunneridae</taxon>
        <taxon>Pentapetalae</taxon>
        <taxon>rosids</taxon>
        <taxon>malvids</taxon>
        <taxon>Malvales</taxon>
        <taxon>Malvaceae</taxon>
        <taxon>Malvoideae</taxon>
        <taxon>Gossypium</taxon>
    </lineage>
</organism>
<accession>A0ABR0MAE1</accession>
<protein>
    <submittedName>
        <fullName evidence="2">Uncharacterized protein</fullName>
    </submittedName>
</protein>
<evidence type="ECO:0000313" key="3">
    <source>
        <dbReference type="Proteomes" id="UP001358586"/>
    </source>
</evidence>
<feature type="region of interest" description="Disordered" evidence="1">
    <location>
        <begin position="37"/>
        <end position="85"/>
    </location>
</feature>
<keyword evidence="3" id="KW-1185">Reference proteome</keyword>
<comment type="caution">
    <text evidence="2">The sequence shown here is derived from an EMBL/GenBank/DDBJ whole genome shotgun (WGS) entry which is preliminary data.</text>
</comment>
<sequence>MENYKEAKGLLWPTRDLDRFHQMIECDANCERIAREARKPSLQEELTDLAHKESSREPRESRCLSSHLPKQLAEGRPHGLTDNTE</sequence>
<evidence type="ECO:0000256" key="1">
    <source>
        <dbReference type="SAM" id="MobiDB-lite"/>
    </source>
</evidence>
<reference evidence="2 3" key="1">
    <citation type="submission" date="2023-03" db="EMBL/GenBank/DDBJ databases">
        <title>WGS of Gossypium arboreum.</title>
        <authorList>
            <person name="Yu D."/>
        </authorList>
    </citation>
    <scope>NUCLEOTIDE SEQUENCE [LARGE SCALE GENOMIC DNA]</scope>
    <source>
        <tissue evidence="2">Leaf</tissue>
    </source>
</reference>